<dbReference type="InterPro" id="IPR008754">
    <property type="entry name" value="Peptidase_M43"/>
</dbReference>
<dbReference type="GO" id="GO:0046872">
    <property type="term" value="F:metal ion binding"/>
    <property type="evidence" value="ECO:0007669"/>
    <property type="project" value="UniProtKB-KW"/>
</dbReference>
<dbReference type="OrthoDB" id="536211at2759"/>
<dbReference type="SUPFAM" id="SSF55486">
    <property type="entry name" value="Metalloproteases ('zincins'), catalytic domain"/>
    <property type="match status" value="1"/>
</dbReference>
<dbReference type="PANTHER" id="PTHR47466">
    <property type="match status" value="1"/>
</dbReference>
<keyword evidence="9" id="KW-1015">Disulfide bond</keyword>
<reference evidence="11 12" key="1">
    <citation type="journal article" date="2015" name="Genome Announc.">
        <title>Draft Genome Sequence and Gene Annotation of the Entomopathogenic Fungus Verticillium hemipterigenum.</title>
        <authorList>
            <person name="Horn F."/>
            <person name="Habel A."/>
            <person name="Scharf D.H."/>
            <person name="Dworschak J."/>
            <person name="Brakhage A.A."/>
            <person name="Guthke R."/>
            <person name="Hertweck C."/>
            <person name="Linde J."/>
        </authorList>
    </citation>
    <scope>NUCLEOTIDE SEQUENCE [LARGE SCALE GENOMIC DNA]</scope>
</reference>
<keyword evidence="8" id="KW-0482">Metalloprotease</keyword>
<sequence length="273" mass="30416">MAIIPPTRMSCLTEPPSDMQKNTHAELAGIEATAANTTNPLVTRDTINIDTYVHVVAASTRASDGYLSRDTVNEQISILNEWFADTGFQYTLKKTDWTVNSNWAYNGDQLGMKRRLRRGNYRSLNLYYITNIGNGNTGFCQYPVTTYTGTDAFYYDGCVMSAWTAPGGVSPSGSTTYTTGKITVHEVGHWNNLIHTFYGNDCSGPGDYVDDTPAEASPAYGCQEGRRSCPGQLGPDPVYNHMDYSDDNCKSEFTPGQIARMRSSYDYYRRYSR</sequence>
<proteinExistence type="inferred from homology"/>
<evidence type="ECO:0000256" key="2">
    <source>
        <dbReference type="ARBA" id="ARBA00008721"/>
    </source>
</evidence>
<dbReference type="CDD" id="cd04275">
    <property type="entry name" value="ZnMc_pappalysin_like"/>
    <property type="match status" value="1"/>
</dbReference>
<name>A0A0A1TGE9_9HYPO</name>
<evidence type="ECO:0000313" key="11">
    <source>
        <dbReference type="EMBL" id="CEJ93899.1"/>
    </source>
</evidence>
<evidence type="ECO:0000256" key="1">
    <source>
        <dbReference type="ARBA" id="ARBA00003174"/>
    </source>
</evidence>
<comment type="function">
    <text evidence="1">Secreted metalloproteinase that allows assimilation of proteinaceous substrates.</text>
</comment>
<dbReference type="PANTHER" id="PTHR47466:SF1">
    <property type="entry name" value="METALLOPROTEASE MEP1 (AFU_ORTHOLOGUE AFUA_1G07730)-RELATED"/>
    <property type="match status" value="1"/>
</dbReference>
<keyword evidence="12" id="KW-1185">Reference proteome</keyword>
<dbReference type="GO" id="GO:0008237">
    <property type="term" value="F:metallopeptidase activity"/>
    <property type="evidence" value="ECO:0007669"/>
    <property type="project" value="UniProtKB-KW"/>
</dbReference>
<protein>
    <recommendedName>
        <fullName evidence="10">Peptidase M43 pregnancy-associated plasma-A domain-containing protein</fullName>
    </recommendedName>
</protein>
<evidence type="ECO:0000313" key="12">
    <source>
        <dbReference type="Proteomes" id="UP000039046"/>
    </source>
</evidence>
<dbReference type="Gene3D" id="3.40.390.10">
    <property type="entry name" value="Collagenase (Catalytic Domain)"/>
    <property type="match status" value="1"/>
</dbReference>
<keyword evidence="5" id="KW-0732">Signal</keyword>
<dbReference type="GO" id="GO:0006508">
    <property type="term" value="P:proteolysis"/>
    <property type="evidence" value="ECO:0007669"/>
    <property type="project" value="UniProtKB-KW"/>
</dbReference>
<comment type="similarity">
    <text evidence="2">Belongs to the peptidase M43B family.</text>
</comment>
<evidence type="ECO:0000256" key="6">
    <source>
        <dbReference type="ARBA" id="ARBA00022801"/>
    </source>
</evidence>
<dbReference type="InterPro" id="IPR024079">
    <property type="entry name" value="MetalloPept_cat_dom_sf"/>
</dbReference>
<gene>
    <name evidence="11" type="ORF">VHEMI09460</name>
</gene>
<keyword evidence="3" id="KW-0645">Protease</keyword>
<evidence type="ECO:0000256" key="7">
    <source>
        <dbReference type="ARBA" id="ARBA00022833"/>
    </source>
</evidence>
<accession>A0A0A1TGE9</accession>
<organism evidence="11 12">
    <name type="scientific">[Torrubiella] hemipterigena</name>
    <dbReference type="NCBI Taxonomy" id="1531966"/>
    <lineage>
        <taxon>Eukaryota</taxon>
        <taxon>Fungi</taxon>
        <taxon>Dikarya</taxon>
        <taxon>Ascomycota</taxon>
        <taxon>Pezizomycotina</taxon>
        <taxon>Sordariomycetes</taxon>
        <taxon>Hypocreomycetidae</taxon>
        <taxon>Hypocreales</taxon>
        <taxon>Clavicipitaceae</taxon>
        <taxon>Clavicipitaceae incertae sedis</taxon>
        <taxon>'Torrubiella' clade</taxon>
    </lineage>
</organism>
<keyword evidence="6" id="KW-0378">Hydrolase</keyword>
<evidence type="ECO:0000256" key="9">
    <source>
        <dbReference type="ARBA" id="ARBA00023157"/>
    </source>
</evidence>
<evidence type="ECO:0000256" key="4">
    <source>
        <dbReference type="ARBA" id="ARBA00022723"/>
    </source>
</evidence>
<evidence type="ECO:0000256" key="3">
    <source>
        <dbReference type="ARBA" id="ARBA00022670"/>
    </source>
</evidence>
<dbReference type="Pfam" id="PF05572">
    <property type="entry name" value="Peptidase_M43"/>
    <property type="match status" value="1"/>
</dbReference>
<dbReference type="HOGENOM" id="CLU_048726_0_0_1"/>
<dbReference type="Proteomes" id="UP000039046">
    <property type="component" value="Unassembled WGS sequence"/>
</dbReference>
<evidence type="ECO:0000256" key="8">
    <source>
        <dbReference type="ARBA" id="ARBA00023049"/>
    </source>
</evidence>
<evidence type="ECO:0000256" key="5">
    <source>
        <dbReference type="ARBA" id="ARBA00022729"/>
    </source>
</evidence>
<dbReference type="AlphaFoldDB" id="A0A0A1TGE9"/>
<evidence type="ECO:0000259" key="10">
    <source>
        <dbReference type="Pfam" id="PF05572"/>
    </source>
</evidence>
<feature type="domain" description="Peptidase M43 pregnancy-associated plasma-A" evidence="10">
    <location>
        <begin position="120"/>
        <end position="263"/>
    </location>
</feature>
<dbReference type="EMBL" id="CDHN01000006">
    <property type="protein sequence ID" value="CEJ93899.1"/>
    <property type="molecule type" value="Genomic_DNA"/>
</dbReference>
<keyword evidence="7" id="KW-0862">Zinc</keyword>
<keyword evidence="4" id="KW-0479">Metal-binding</keyword>